<protein>
    <recommendedName>
        <fullName evidence="5">Lipoprotein</fullName>
    </recommendedName>
</protein>
<reference evidence="4" key="1">
    <citation type="submission" date="2016-10" db="EMBL/GenBank/DDBJ databases">
        <authorList>
            <person name="Varghese N."/>
            <person name="Submissions S."/>
        </authorList>
    </citation>
    <scope>NUCLEOTIDE SEQUENCE [LARGE SCALE GENOMIC DNA]</scope>
    <source>
        <strain evidence="4">DSM 23313</strain>
    </source>
</reference>
<dbReference type="STRING" id="702745.SAMN05421818_10893"/>
<feature type="transmembrane region" description="Helical" evidence="1">
    <location>
        <begin position="92"/>
        <end position="110"/>
    </location>
</feature>
<evidence type="ECO:0000256" key="2">
    <source>
        <dbReference type="SAM" id="SignalP"/>
    </source>
</evidence>
<dbReference type="RefSeq" id="WP_090407622.1">
    <property type="nucleotide sequence ID" value="NZ_FNDQ01000008.1"/>
</dbReference>
<dbReference type="Proteomes" id="UP000243588">
    <property type="component" value="Unassembled WGS sequence"/>
</dbReference>
<proteinExistence type="predicted"/>
<keyword evidence="1" id="KW-0812">Transmembrane</keyword>
<name>A0A1G8DVU9_9FLAO</name>
<keyword evidence="1" id="KW-1133">Transmembrane helix</keyword>
<organism evidence="3 4">
    <name type="scientific">Myroides phaeus</name>
    <dbReference type="NCBI Taxonomy" id="702745"/>
    <lineage>
        <taxon>Bacteria</taxon>
        <taxon>Pseudomonadati</taxon>
        <taxon>Bacteroidota</taxon>
        <taxon>Flavobacteriia</taxon>
        <taxon>Flavobacteriales</taxon>
        <taxon>Flavobacteriaceae</taxon>
        <taxon>Myroides</taxon>
    </lineage>
</organism>
<evidence type="ECO:0000313" key="4">
    <source>
        <dbReference type="Proteomes" id="UP000243588"/>
    </source>
</evidence>
<evidence type="ECO:0000313" key="3">
    <source>
        <dbReference type="EMBL" id="SDH61735.1"/>
    </source>
</evidence>
<dbReference type="EMBL" id="FNDQ01000008">
    <property type="protein sequence ID" value="SDH61735.1"/>
    <property type="molecule type" value="Genomic_DNA"/>
</dbReference>
<gene>
    <name evidence="3" type="ORF">SAMN05421818_10893</name>
</gene>
<feature type="signal peptide" evidence="2">
    <location>
        <begin position="1"/>
        <end position="34"/>
    </location>
</feature>
<keyword evidence="4" id="KW-1185">Reference proteome</keyword>
<keyword evidence="1" id="KW-0472">Membrane</keyword>
<dbReference type="AlphaFoldDB" id="A0A1G8DVU9"/>
<sequence>MKKINSHSIKSQGQRFFALFSLLWVILSSCTVQATISALSTNDLTSIEQSTKPNKPKHSNKVVFSPENCQNQFTADSDVVIQKAGIDISNPYVALVISTFVFFFFGFAFLKDFTVHPLYSSNTLLRGNLPLFIQHQNFRI</sequence>
<evidence type="ECO:0000256" key="1">
    <source>
        <dbReference type="SAM" id="Phobius"/>
    </source>
</evidence>
<accession>A0A1G8DVU9</accession>
<keyword evidence="2" id="KW-0732">Signal</keyword>
<dbReference type="PROSITE" id="PS51257">
    <property type="entry name" value="PROKAR_LIPOPROTEIN"/>
    <property type="match status" value="1"/>
</dbReference>
<evidence type="ECO:0008006" key="5">
    <source>
        <dbReference type="Google" id="ProtNLM"/>
    </source>
</evidence>
<feature type="chain" id="PRO_5017350454" description="Lipoprotein" evidence="2">
    <location>
        <begin position="35"/>
        <end position="140"/>
    </location>
</feature>